<dbReference type="EMBL" id="NHYD01001423">
    <property type="protein sequence ID" value="PPQ91214.1"/>
    <property type="molecule type" value="Genomic_DNA"/>
</dbReference>
<evidence type="ECO:0000313" key="1">
    <source>
        <dbReference type="EMBL" id="PPQ91214.1"/>
    </source>
</evidence>
<keyword evidence="2" id="KW-1185">Reference proteome</keyword>
<reference evidence="1 2" key="1">
    <citation type="journal article" date="2018" name="Evol. Lett.">
        <title>Horizontal gene cluster transfer increased hallucinogenic mushroom diversity.</title>
        <authorList>
            <person name="Reynolds H.T."/>
            <person name="Vijayakumar V."/>
            <person name="Gluck-Thaler E."/>
            <person name="Korotkin H.B."/>
            <person name="Matheny P.B."/>
            <person name="Slot J.C."/>
        </authorList>
    </citation>
    <scope>NUCLEOTIDE SEQUENCE [LARGE SCALE GENOMIC DNA]</scope>
    <source>
        <strain evidence="1 2">2631</strain>
    </source>
</reference>
<sequence length="131" mass="15072">MFSLEPIEPNIQPNIIHIIIIALRQNQLIPHRLSIFTVFASPGYRFHFRLHKPFHITIGGKANVLFRVLLLLHYIPSLHNAMDNGYFRPRHLVHHDIAGPVLLVRGVGHEQDITSLESRFHGAAVKIRKGW</sequence>
<organism evidence="1 2">
    <name type="scientific">Psilocybe cyanescens</name>
    <dbReference type="NCBI Taxonomy" id="93625"/>
    <lineage>
        <taxon>Eukaryota</taxon>
        <taxon>Fungi</taxon>
        <taxon>Dikarya</taxon>
        <taxon>Basidiomycota</taxon>
        <taxon>Agaricomycotina</taxon>
        <taxon>Agaricomycetes</taxon>
        <taxon>Agaricomycetidae</taxon>
        <taxon>Agaricales</taxon>
        <taxon>Agaricineae</taxon>
        <taxon>Strophariaceae</taxon>
        <taxon>Psilocybe</taxon>
    </lineage>
</organism>
<comment type="caution">
    <text evidence="1">The sequence shown here is derived from an EMBL/GenBank/DDBJ whole genome shotgun (WGS) entry which is preliminary data.</text>
</comment>
<dbReference type="Proteomes" id="UP000283269">
    <property type="component" value="Unassembled WGS sequence"/>
</dbReference>
<gene>
    <name evidence="1" type="ORF">CVT25_001230</name>
</gene>
<dbReference type="InParanoid" id="A0A409XKE1"/>
<evidence type="ECO:0000313" key="2">
    <source>
        <dbReference type="Proteomes" id="UP000283269"/>
    </source>
</evidence>
<accession>A0A409XKE1</accession>
<name>A0A409XKE1_PSICY</name>
<proteinExistence type="predicted"/>
<protein>
    <submittedName>
        <fullName evidence="1">Uncharacterized protein</fullName>
    </submittedName>
</protein>
<dbReference type="AlphaFoldDB" id="A0A409XKE1"/>